<keyword evidence="1" id="KW-0479">Metal-binding</keyword>
<reference evidence="7 8" key="1">
    <citation type="journal article" date="2019" name="Genome Biol. Evol.">
        <title>Whole-Genome Sequencing of the Giant Devil Catfish, Bagarius yarrelli.</title>
        <authorList>
            <person name="Jiang W."/>
            <person name="Lv Y."/>
            <person name="Cheng L."/>
            <person name="Yang K."/>
            <person name="Chao B."/>
            <person name="Wang X."/>
            <person name="Li Y."/>
            <person name="Pan X."/>
            <person name="You X."/>
            <person name="Zhang Y."/>
            <person name="Yang J."/>
            <person name="Li J."/>
            <person name="Zhang X."/>
            <person name="Liu S."/>
            <person name="Sun C."/>
            <person name="Yang J."/>
            <person name="Shi Q."/>
        </authorList>
    </citation>
    <scope>NUCLEOTIDE SEQUENCE [LARGE SCALE GENOMIC DNA]</scope>
    <source>
        <strain evidence="7">JWS20170419001</strain>
        <tissue evidence="7">Muscle</tissue>
    </source>
</reference>
<dbReference type="InterPro" id="IPR000315">
    <property type="entry name" value="Znf_B-box"/>
</dbReference>
<dbReference type="SMART" id="SM00184">
    <property type="entry name" value="RING"/>
    <property type="match status" value="1"/>
</dbReference>
<organism evidence="7 8">
    <name type="scientific">Bagarius yarrelli</name>
    <name type="common">Goonch</name>
    <name type="synonym">Bagrus yarrelli</name>
    <dbReference type="NCBI Taxonomy" id="175774"/>
    <lineage>
        <taxon>Eukaryota</taxon>
        <taxon>Metazoa</taxon>
        <taxon>Chordata</taxon>
        <taxon>Craniata</taxon>
        <taxon>Vertebrata</taxon>
        <taxon>Euteleostomi</taxon>
        <taxon>Actinopterygii</taxon>
        <taxon>Neopterygii</taxon>
        <taxon>Teleostei</taxon>
        <taxon>Ostariophysi</taxon>
        <taxon>Siluriformes</taxon>
        <taxon>Sisoridae</taxon>
        <taxon>Sisorinae</taxon>
        <taxon>Bagarius</taxon>
    </lineage>
</organism>
<dbReference type="PROSITE" id="PS00518">
    <property type="entry name" value="ZF_RING_1"/>
    <property type="match status" value="1"/>
</dbReference>
<name>A0A556V5E8_BAGYA</name>
<dbReference type="Gene3D" id="3.30.40.10">
    <property type="entry name" value="Zinc/RING finger domain, C3HC4 (zinc finger)"/>
    <property type="match status" value="1"/>
</dbReference>
<feature type="domain" description="RING-type" evidence="5">
    <location>
        <begin position="34"/>
        <end position="90"/>
    </location>
</feature>
<dbReference type="InterPro" id="IPR027370">
    <property type="entry name" value="Znf-RING_euk"/>
</dbReference>
<dbReference type="InterPro" id="IPR013783">
    <property type="entry name" value="Ig-like_fold"/>
</dbReference>
<gene>
    <name evidence="7" type="ORF">Baya_13186</name>
</gene>
<evidence type="ECO:0000256" key="1">
    <source>
        <dbReference type="ARBA" id="ARBA00022723"/>
    </source>
</evidence>
<dbReference type="PANTHER" id="PTHR25462:SF291">
    <property type="entry name" value="E3 UBIQUITIN-PROTEIN LIGASE TRIM45"/>
    <property type="match status" value="1"/>
</dbReference>
<evidence type="ECO:0000259" key="5">
    <source>
        <dbReference type="PROSITE" id="PS50089"/>
    </source>
</evidence>
<evidence type="ECO:0000313" key="8">
    <source>
        <dbReference type="Proteomes" id="UP000319801"/>
    </source>
</evidence>
<dbReference type="GO" id="GO:0008270">
    <property type="term" value="F:zinc ion binding"/>
    <property type="evidence" value="ECO:0007669"/>
    <property type="project" value="UniProtKB-KW"/>
</dbReference>
<dbReference type="InterPro" id="IPR013083">
    <property type="entry name" value="Znf_RING/FYVE/PHD"/>
</dbReference>
<dbReference type="Pfam" id="PF00643">
    <property type="entry name" value="zf-B_box"/>
    <property type="match status" value="1"/>
</dbReference>
<evidence type="ECO:0000259" key="6">
    <source>
        <dbReference type="PROSITE" id="PS50119"/>
    </source>
</evidence>
<keyword evidence="2 4" id="KW-0863">Zinc-finger</keyword>
<dbReference type="GO" id="GO:0061630">
    <property type="term" value="F:ubiquitin protein ligase activity"/>
    <property type="evidence" value="ECO:0007669"/>
    <property type="project" value="TreeGrafter"/>
</dbReference>
<evidence type="ECO:0000256" key="3">
    <source>
        <dbReference type="ARBA" id="ARBA00022833"/>
    </source>
</evidence>
<dbReference type="Pfam" id="PF13445">
    <property type="entry name" value="zf-RING_UBOX"/>
    <property type="match status" value="1"/>
</dbReference>
<dbReference type="PANTHER" id="PTHR25462">
    <property type="entry name" value="BONUS, ISOFORM C-RELATED"/>
    <property type="match status" value="1"/>
</dbReference>
<dbReference type="GO" id="GO:0005654">
    <property type="term" value="C:nucleoplasm"/>
    <property type="evidence" value="ECO:0007669"/>
    <property type="project" value="TreeGrafter"/>
</dbReference>
<dbReference type="PROSITE" id="PS50089">
    <property type="entry name" value="ZF_RING_2"/>
    <property type="match status" value="1"/>
</dbReference>
<feature type="domain" description="B box-type" evidence="6">
    <location>
        <begin position="168"/>
        <end position="215"/>
    </location>
</feature>
<dbReference type="AlphaFoldDB" id="A0A556V5E8"/>
<dbReference type="SUPFAM" id="SSF81296">
    <property type="entry name" value="E set domains"/>
    <property type="match status" value="1"/>
</dbReference>
<dbReference type="PROSITE" id="PS50119">
    <property type="entry name" value="ZF_BBOX"/>
    <property type="match status" value="1"/>
</dbReference>
<keyword evidence="8" id="KW-1185">Reference proteome</keyword>
<dbReference type="EMBL" id="VCAZ01000125">
    <property type="protein sequence ID" value="TSV41642.1"/>
    <property type="molecule type" value="Genomic_DNA"/>
</dbReference>
<dbReference type="Gene3D" id="2.60.40.10">
    <property type="entry name" value="Immunoglobulins"/>
    <property type="match status" value="1"/>
</dbReference>
<keyword evidence="3" id="KW-0862">Zinc</keyword>
<protein>
    <submittedName>
        <fullName evidence="7">Tripartite motif-containing protein 45</fullName>
    </submittedName>
</protein>
<dbReference type="Gene3D" id="3.30.160.60">
    <property type="entry name" value="Classic Zinc Finger"/>
    <property type="match status" value="1"/>
</dbReference>
<sequence length="574" mass="62676">MSARGGKSALSDLKVVGMKKKSPNGNGSDSRAFCSVCKRLYREPKLLSCLHTFCSECIRQLEPFSPLSGHTEDPGRERVHSVIVLCPECDSQVELPRSGVDGLTTDHLALDEVFMETLLMEKSAVCDLCGDAEAEQRCEVCSLNLRQKRTSSHSIHSLEELKRQGRLSRPVLCSLHSGQELRLFCETCDLTVCLECSATFHREHRCSPTHEVIHQHGDRIRELVSRSLRPRLDRLEEALRCVEVSQEALQSRGEEMAREIQAFAQAYTKAVESHCRSLLHSLEDLRLQRHNQLQLQRAQLQQALCDIRGSVDFAERLLTCGSEAEILSVKGVTTKRLVSLLEVGCDLNVTSVSHDSGGSICFLPEELAGQVEGFPMVGVLQAKTVDPSKCTVEGEGVQQCVEGQKCEFTLVCRDSTGELMGKGGDSVLVSIIHTEKKECTALQGSRCPAFVHRLVLKSVITAGPLSRCPLACRAHFSGYHAIVASSTAAPSALAAALKRHGVAVLGPCQEGSRAVVTVIKDTQGGHIGPAVVVFSRIQSVCAASCQALTADRSELWNSDRSLSHEKTQDDDITI</sequence>
<evidence type="ECO:0000256" key="4">
    <source>
        <dbReference type="PROSITE-ProRule" id="PRU00024"/>
    </source>
</evidence>
<dbReference type="OrthoDB" id="264520at2759"/>
<dbReference type="InterPro" id="IPR017907">
    <property type="entry name" value="Znf_RING_CS"/>
</dbReference>
<dbReference type="InterPro" id="IPR014756">
    <property type="entry name" value="Ig_E-set"/>
</dbReference>
<evidence type="ECO:0000256" key="2">
    <source>
        <dbReference type="ARBA" id="ARBA00022771"/>
    </source>
</evidence>
<dbReference type="GO" id="GO:0007399">
    <property type="term" value="P:nervous system development"/>
    <property type="evidence" value="ECO:0007669"/>
    <property type="project" value="UniProtKB-ARBA"/>
</dbReference>
<dbReference type="SUPFAM" id="SSF57845">
    <property type="entry name" value="B-box zinc-binding domain"/>
    <property type="match status" value="1"/>
</dbReference>
<dbReference type="Proteomes" id="UP000319801">
    <property type="component" value="Unassembled WGS sequence"/>
</dbReference>
<dbReference type="SUPFAM" id="SSF57850">
    <property type="entry name" value="RING/U-box"/>
    <property type="match status" value="1"/>
</dbReference>
<dbReference type="InterPro" id="IPR047153">
    <property type="entry name" value="TRIM45/56/19-like"/>
</dbReference>
<evidence type="ECO:0000313" key="7">
    <source>
        <dbReference type="EMBL" id="TSV41642.1"/>
    </source>
</evidence>
<proteinExistence type="predicted"/>
<dbReference type="InterPro" id="IPR001841">
    <property type="entry name" value="Znf_RING"/>
</dbReference>
<dbReference type="SMART" id="SM00336">
    <property type="entry name" value="BBOX"/>
    <property type="match status" value="1"/>
</dbReference>
<accession>A0A556V5E8</accession>
<comment type="caution">
    <text evidence="7">The sequence shown here is derived from an EMBL/GenBank/DDBJ whole genome shotgun (WGS) entry which is preliminary data.</text>
</comment>